<accession>A0A2N5DAC6</accession>
<gene>
    <name evidence="2" type="ORF">SGCZBJ_16800</name>
</gene>
<dbReference type="Gene3D" id="3.10.450.40">
    <property type="match status" value="1"/>
</dbReference>
<dbReference type="InterPro" id="IPR007048">
    <property type="entry name" value="IraD/Gp25-like"/>
</dbReference>
<dbReference type="EMBL" id="PJRS01000034">
    <property type="protein sequence ID" value="PLR23013.1"/>
    <property type="molecule type" value="Genomic_DNA"/>
</dbReference>
<evidence type="ECO:0000313" key="3">
    <source>
        <dbReference type="Proteomes" id="UP000234479"/>
    </source>
</evidence>
<proteinExistence type="predicted"/>
<name>A0A2N5DAC6_9CAUL</name>
<dbReference type="OrthoDB" id="9802846at2"/>
<organism evidence="2 3">
    <name type="scientific">Caulobacter zeae</name>
    <dbReference type="NCBI Taxonomy" id="2055137"/>
    <lineage>
        <taxon>Bacteria</taxon>
        <taxon>Pseudomonadati</taxon>
        <taxon>Pseudomonadota</taxon>
        <taxon>Alphaproteobacteria</taxon>
        <taxon>Caulobacterales</taxon>
        <taxon>Caulobacteraceae</taxon>
        <taxon>Caulobacter</taxon>
    </lineage>
</organism>
<sequence>MSAGSNRLGVGLRFPPVTGQGWDWVAGVDAVDQAVRAVLLTEPGERIGRPVFGAGLRRFLFQPNSLETRAQIQKAVADALSRDEGRIRLEDVSVVADPREPTLLRIGVRYQVPPDPGPRSLVYPFYLDAGAA</sequence>
<dbReference type="AlphaFoldDB" id="A0A2N5DAC6"/>
<feature type="domain" description="IraD/Gp25-like" evidence="1">
    <location>
        <begin position="28"/>
        <end position="112"/>
    </location>
</feature>
<dbReference type="Pfam" id="PF04965">
    <property type="entry name" value="GPW_gp25"/>
    <property type="match status" value="1"/>
</dbReference>
<protein>
    <recommendedName>
        <fullName evidence="1">IraD/Gp25-like domain-containing protein</fullName>
    </recommendedName>
</protein>
<dbReference type="SUPFAM" id="SSF160719">
    <property type="entry name" value="gpW/gp25-like"/>
    <property type="match status" value="1"/>
</dbReference>
<dbReference type="RefSeq" id="WP_101719142.1">
    <property type="nucleotide sequence ID" value="NZ_PJRS01000034.1"/>
</dbReference>
<evidence type="ECO:0000313" key="2">
    <source>
        <dbReference type="EMBL" id="PLR23013.1"/>
    </source>
</evidence>
<comment type="caution">
    <text evidence="2">The sequence shown here is derived from an EMBL/GenBank/DDBJ whole genome shotgun (WGS) entry which is preliminary data.</text>
</comment>
<evidence type="ECO:0000259" key="1">
    <source>
        <dbReference type="Pfam" id="PF04965"/>
    </source>
</evidence>
<reference evidence="2 3" key="1">
    <citation type="submission" date="2017-12" db="EMBL/GenBank/DDBJ databases">
        <title>The genome sequence of Caulobacter sp. 410.</title>
        <authorList>
            <person name="Gao J."/>
            <person name="Mao X."/>
            <person name="Sun J."/>
        </authorList>
    </citation>
    <scope>NUCLEOTIDE SEQUENCE [LARGE SCALE GENOMIC DNA]</scope>
    <source>
        <strain evidence="2 3">410</strain>
    </source>
</reference>
<keyword evidence="3" id="KW-1185">Reference proteome</keyword>
<dbReference type="Proteomes" id="UP000234479">
    <property type="component" value="Unassembled WGS sequence"/>
</dbReference>